<dbReference type="PANTHER" id="PTHR36766:SF70">
    <property type="entry name" value="DISEASE RESISTANCE PROTEIN RGA4"/>
    <property type="match status" value="1"/>
</dbReference>
<accession>A0AAE1SNZ6</accession>
<organism evidence="4 5">
    <name type="scientific">Anisodus tanguticus</name>
    <dbReference type="NCBI Taxonomy" id="243964"/>
    <lineage>
        <taxon>Eukaryota</taxon>
        <taxon>Viridiplantae</taxon>
        <taxon>Streptophyta</taxon>
        <taxon>Embryophyta</taxon>
        <taxon>Tracheophyta</taxon>
        <taxon>Spermatophyta</taxon>
        <taxon>Magnoliopsida</taxon>
        <taxon>eudicotyledons</taxon>
        <taxon>Gunneridae</taxon>
        <taxon>Pentapetalae</taxon>
        <taxon>asterids</taxon>
        <taxon>lamiids</taxon>
        <taxon>Solanales</taxon>
        <taxon>Solanaceae</taxon>
        <taxon>Solanoideae</taxon>
        <taxon>Hyoscyameae</taxon>
        <taxon>Anisodus</taxon>
    </lineage>
</organism>
<dbReference type="PANTHER" id="PTHR36766">
    <property type="entry name" value="PLANT BROAD-SPECTRUM MILDEW RESISTANCE PROTEIN RPW8"/>
    <property type="match status" value="1"/>
</dbReference>
<evidence type="ECO:0000256" key="1">
    <source>
        <dbReference type="ARBA" id="ARBA00022737"/>
    </source>
</evidence>
<dbReference type="Pfam" id="PF23598">
    <property type="entry name" value="LRR_14"/>
    <property type="match status" value="1"/>
</dbReference>
<gene>
    <name evidence="4" type="ORF">RND71_008573</name>
</gene>
<dbReference type="EMBL" id="JAVYJV010000004">
    <property type="protein sequence ID" value="KAK4373189.1"/>
    <property type="molecule type" value="Genomic_DNA"/>
</dbReference>
<dbReference type="InterPro" id="IPR032675">
    <property type="entry name" value="LRR_dom_sf"/>
</dbReference>
<keyword evidence="2" id="KW-0611">Plant defense</keyword>
<keyword evidence="1" id="KW-0677">Repeat</keyword>
<sequence length="318" mass="36185">MHDLVDYIAEAVVDGECSTIVSHSQNISKYVRHIALSDYDLSGKELPRSLADYSMLRTIFFPVQGVGLTSTSFVIACISRFKHLWLVDLSDSCFEVLPNSIEELKHLKYLDVSANAYMHSLPNAICQSQSLQTLRVAYYTKLEVLPSYTENMINLRHLYMTTRQDVFSDKVIGCLRVLRSLYTYSCKNLVSLSDGLQHQTSLRTLTIVGCPRLTFLPSSMKYLTALKRLSTIDCEELTLLEWQDIEALERIEVSECRKLFSLPEGMHGLTNLKVLTVDSCPKLSEACQSMDKSKINHIPKIILTEYSSNDLIFVWVFI</sequence>
<dbReference type="GO" id="GO:0006952">
    <property type="term" value="P:defense response"/>
    <property type="evidence" value="ECO:0007669"/>
    <property type="project" value="UniProtKB-KW"/>
</dbReference>
<proteinExistence type="predicted"/>
<comment type="caution">
    <text evidence="4">The sequence shown here is derived from an EMBL/GenBank/DDBJ whole genome shotgun (WGS) entry which is preliminary data.</text>
</comment>
<dbReference type="InterPro" id="IPR055414">
    <property type="entry name" value="LRR_R13L4/SHOC2-like"/>
</dbReference>
<name>A0AAE1SNZ6_9SOLA</name>
<dbReference type="Proteomes" id="UP001291623">
    <property type="component" value="Unassembled WGS sequence"/>
</dbReference>
<dbReference type="Gene3D" id="3.80.10.10">
    <property type="entry name" value="Ribonuclease Inhibitor"/>
    <property type="match status" value="2"/>
</dbReference>
<evidence type="ECO:0000313" key="4">
    <source>
        <dbReference type="EMBL" id="KAK4373189.1"/>
    </source>
</evidence>
<protein>
    <recommendedName>
        <fullName evidence="3">Disease resistance R13L4/SHOC-2-like LRR domain-containing protein</fullName>
    </recommendedName>
</protein>
<evidence type="ECO:0000256" key="2">
    <source>
        <dbReference type="ARBA" id="ARBA00022821"/>
    </source>
</evidence>
<dbReference type="SUPFAM" id="SSF52058">
    <property type="entry name" value="L domain-like"/>
    <property type="match status" value="1"/>
</dbReference>
<reference evidence="4" key="1">
    <citation type="submission" date="2023-12" db="EMBL/GenBank/DDBJ databases">
        <title>Genome assembly of Anisodus tanguticus.</title>
        <authorList>
            <person name="Wang Y.-J."/>
        </authorList>
    </citation>
    <scope>NUCLEOTIDE SEQUENCE</scope>
    <source>
        <strain evidence="4">KB-2021</strain>
        <tissue evidence="4">Leaf</tissue>
    </source>
</reference>
<dbReference type="AlphaFoldDB" id="A0AAE1SNZ6"/>
<evidence type="ECO:0000313" key="5">
    <source>
        <dbReference type="Proteomes" id="UP001291623"/>
    </source>
</evidence>
<keyword evidence="5" id="KW-1185">Reference proteome</keyword>
<feature type="domain" description="Disease resistance R13L4/SHOC-2-like LRR" evidence="3">
    <location>
        <begin position="76"/>
        <end position="277"/>
    </location>
</feature>
<evidence type="ECO:0000259" key="3">
    <source>
        <dbReference type="Pfam" id="PF23598"/>
    </source>
</evidence>